<accession>A0ABU0Q0U1</accession>
<evidence type="ECO:0000313" key="12">
    <source>
        <dbReference type="EMBL" id="MDQ0683801.1"/>
    </source>
</evidence>
<feature type="region of interest" description="Disordered" evidence="9">
    <location>
        <begin position="66"/>
        <end position="89"/>
    </location>
</feature>
<dbReference type="InterPro" id="IPR048328">
    <property type="entry name" value="Dyp_perox_C"/>
</dbReference>
<dbReference type="PANTHER" id="PTHR30521:SF4">
    <property type="entry name" value="DEFERROCHELATASE"/>
    <property type="match status" value="1"/>
</dbReference>
<evidence type="ECO:0000256" key="6">
    <source>
        <dbReference type="ARBA" id="ARBA00023002"/>
    </source>
</evidence>
<evidence type="ECO:0000256" key="2">
    <source>
        <dbReference type="ARBA" id="ARBA00022559"/>
    </source>
</evidence>
<feature type="region of interest" description="Disordered" evidence="9">
    <location>
        <begin position="234"/>
        <end position="254"/>
    </location>
</feature>
<comment type="similarity">
    <text evidence="8">Belongs to the DyP-type peroxidase family.</text>
</comment>
<keyword evidence="2" id="KW-0575">Peroxidase</keyword>
<evidence type="ECO:0000256" key="8">
    <source>
        <dbReference type="ARBA" id="ARBA00025737"/>
    </source>
</evidence>
<feature type="compositionally biased region" description="Basic and acidic residues" evidence="9">
    <location>
        <begin position="318"/>
        <end position="332"/>
    </location>
</feature>
<evidence type="ECO:0000256" key="3">
    <source>
        <dbReference type="ARBA" id="ARBA00022617"/>
    </source>
</evidence>
<evidence type="ECO:0000256" key="9">
    <source>
        <dbReference type="SAM" id="MobiDB-lite"/>
    </source>
</evidence>
<proteinExistence type="inferred from homology"/>
<dbReference type="InterPro" id="IPR006314">
    <property type="entry name" value="Dyp_peroxidase"/>
</dbReference>
<evidence type="ECO:0000313" key="13">
    <source>
        <dbReference type="Proteomes" id="UP001243364"/>
    </source>
</evidence>
<sequence>MAWRVGGGAAKATGRAARDGVRAHSAHVWSSFVPKAKNAVDDTPTRRSVLIAGAGIGLTATACTREARPPAGAPGPGAHAARRRQAGVTTPQQATALILAYDLDPALRGTAGARELKAVLERWTRALSETQETAETQQTGDTGDTGDTGEAQEAGGGRVARLTATLGVGPRLPDHLGLRAPDALRDLPSFPGDRLDPARCDGDVLVQLCADSADATEATAATLTRLAGDALSPRWRQGGFLPPSPDGGGTPRDLLGFKNGSANPTAEECERWVWAGDATYLVVRRVHLRVEDFARLAVHRQEEIVGRRRATGAPLDGGSEHDDVDPLAKDAQGRYTTPPRSHVRAASPRLDDGARMLRRSYSYADGPTDQGLLFLAFMRDPALFARVQRRMAAQDDLAAFTQARGSAVAYVLPGAGPGRPLGAELLG</sequence>
<dbReference type="InterPro" id="IPR048327">
    <property type="entry name" value="Dyp_perox_N"/>
</dbReference>
<comment type="cofactor">
    <cofactor evidence="1">
        <name>heme b</name>
        <dbReference type="ChEBI" id="CHEBI:60344"/>
    </cofactor>
</comment>
<feature type="region of interest" description="Disordered" evidence="9">
    <location>
        <begin position="309"/>
        <end position="347"/>
    </location>
</feature>
<comment type="caution">
    <text evidence="12">The sequence shown here is derived from an EMBL/GenBank/DDBJ whole genome shotgun (WGS) entry which is preliminary data.</text>
</comment>
<keyword evidence="3" id="KW-0349">Heme</keyword>
<dbReference type="SUPFAM" id="SSF54909">
    <property type="entry name" value="Dimeric alpha+beta barrel"/>
    <property type="match status" value="1"/>
</dbReference>
<keyword evidence="4" id="KW-0479">Metal-binding</keyword>
<evidence type="ECO:0000259" key="10">
    <source>
        <dbReference type="Pfam" id="PF04261"/>
    </source>
</evidence>
<reference evidence="12 13" key="1">
    <citation type="submission" date="2023-07" db="EMBL/GenBank/DDBJ databases">
        <title>Comparative genomics of wheat-associated soil bacteria to identify genetic determinants of phenazine resistance.</title>
        <authorList>
            <person name="Mouncey N."/>
        </authorList>
    </citation>
    <scope>NUCLEOTIDE SEQUENCE [LARGE SCALE GENOMIC DNA]</scope>
    <source>
        <strain evidence="12 13">W4I19-2</strain>
    </source>
</reference>
<dbReference type="Pfam" id="PF20628">
    <property type="entry name" value="Dyp_perox_C"/>
    <property type="match status" value="1"/>
</dbReference>
<feature type="compositionally biased region" description="Low complexity" evidence="9">
    <location>
        <begin position="129"/>
        <end position="142"/>
    </location>
</feature>
<keyword evidence="5" id="KW-0732">Signal</keyword>
<protein>
    <submittedName>
        <fullName evidence="12">Deferrochelatase/peroxidase EfeB</fullName>
    </submittedName>
</protein>
<dbReference type="InterPro" id="IPR011008">
    <property type="entry name" value="Dimeric_a/b-barrel"/>
</dbReference>
<evidence type="ECO:0000259" key="11">
    <source>
        <dbReference type="Pfam" id="PF20628"/>
    </source>
</evidence>
<dbReference type="NCBIfam" id="TIGR01413">
    <property type="entry name" value="Dyp_perox_fam"/>
    <property type="match status" value="1"/>
</dbReference>
<evidence type="ECO:0000256" key="5">
    <source>
        <dbReference type="ARBA" id="ARBA00022729"/>
    </source>
</evidence>
<feature type="domain" description="Dyp-type peroxidase N-terminal" evidence="10">
    <location>
        <begin position="85"/>
        <end position="240"/>
    </location>
</feature>
<evidence type="ECO:0000256" key="7">
    <source>
        <dbReference type="ARBA" id="ARBA00023004"/>
    </source>
</evidence>
<dbReference type="PROSITE" id="PS51404">
    <property type="entry name" value="DYP_PEROXIDASE"/>
    <property type="match status" value="1"/>
</dbReference>
<evidence type="ECO:0000256" key="1">
    <source>
        <dbReference type="ARBA" id="ARBA00001970"/>
    </source>
</evidence>
<dbReference type="PANTHER" id="PTHR30521">
    <property type="entry name" value="DEFERROCHELATASE/PEROXIDASE"/>
    <property type="match status" value="1"/>
</dbReference>
<gene>
    <name evidence="12" type="ORF">QFZ56_002764</name>
</gene>
<keyword evidence="6" id="KW-0560">Oxidoreductase</keyword>
<dbReference type="EMBL" id="JAUSYA010000001">
    <property type="protein sequence ID" value="MDQ0683801.1"/>
    <property type="molecule type" value="Genomic_DNA"/>
</dbReference>
<name>A0ABU0Q0U1_STRAH</name>
<feature type="region of interest" description="Disordered" evidence="9">
    <location>
        <begin position="128"/>
        <end position="157"/>
    </location>
</feature>
<keyword evidence="7" id="KW-0408">Iron</keyword>
<organism evidence="12 13">
    <name type="scientific">Streptomyces achromogenes</name>
    <dbReference type="NCBI Taxonomy" id="67255"/>
    <lineage>
        <taxon>Bacteria</taxon>
        <taxon>Bacillati</taxon>
        <taxon>Actinomycetota</taxon>
        <taxon>Actinomycetes</taxon>
        <taxon>Kitasatosporales</taxon>
        <taxon>Streptomycetaceae</taxon>
        <taxon>Streptomyces</taxon>
    </lineage>
</organism>
<keyword evidence="13" id="KW-1185">Reference proteome</keyword>
<dbReference type="Proteomes" id="UP001243364">
    <property type="component" value="Unassembled WGS sequence"/>
</dbReference>
<feature type="domain" description="Dyp-type peroxidase C-terminal" evidence="11">
    <location>
        <begin position="250"/>
        <end position="414"/>
    </location>
</feature>
<evidence type="ECO:0000256" key="4">
    <source>
        <dbReference type="ARBA" id="ARBA00022723"/>
    </source>
</evidence>
<dbReference type="Pfam" id="PF04261">
    <property type="entry name" value="Dyp_perox_N"/>
    <property type="match status" value="1"/>
</dbReference>